<dbReference type="RefSeq" id="WP_129186114.1">
    <property type="nucleotide sequence ID" value="NZ_CP035493.1"/>
</dbReference>
<proteinExistence type="predicted"/>
<dbReference type="KEGG" id="xya:ET471_00515"/>
<dbReference type="EMBL" id="CP035493">
    <property type="protein sequence ID" value="QAY68711.1"/>
    <property type="molecule type" value="Genomic_DNA"/>
</dbReference>
<dbReference type="GO" id="GO:0016491">
    <property type="term" value="F:oxidoreductase activity"/>
    <property type="evidence" value="ECO:0007669"/>
    <property type="project" value="InterPro"/>
</dbReference>
<evidence type="ECO:0000313" key="1">
    <source>
        <dbReference type="EMBL" id="QAY68711.1"/>
    </source>
</evidence>
<sequence>MARPAVGRVVGAGLAMGDRVDRGRHDAVVGAVVAARAALAGVLPDDDALRVYEHHLADDLPAVGEVRRVDRPGPAGRAAGDPGLMASSGLTLTARVDAWLDAYGDGAATMLSTALGWITQWGALAATAHRVTARPARAHEDADWGRLLGLPADQVPVHQLWLRGWPGDGELRAARPLVTARP</sequence>
<dbReference type="OrthoDB" id="3419733at2"/>
<dbReference type="InterPro" id="IPR000415">
    <property type="entry name" value="Nitroreductase-like"/>
</dbReference>
<keyword evidence="2" id="KW-1185">Reference proteome</keyword>
<dbReference type="Proteomes" id="UP000292118">
    <property type="component" value="Chromosome"/>
</dbReference>
<reference evidence="1 2" key="1">
    <citation type="submission" date="2019-01" db="EMBL/GenBank/DDBJ databases">
        <title>Genome sequencing of strain FW10M-9.</title>
        <authorList>
            <person name="Heo J."/>
            <person name="Kim S.-J."/>
            <person name="Kim J.-S."/>
            <person name="Hong S.-B."/>
            <person name="Kwon S.-W."/>
        </authorList>
    </citation>
    <scope>NUCLEOTIDE SEQUENCE [LARGE SCALE GENOMIC DNA]</scope>
    <source>
        <strain evidence="1 2">FW10M-9</strain>
    </source>
</reference>
<protein>
    <submittedName>
        <fullName evidence="1">Uncharacterized protein</fullName>
    </submittedName>
</protein>
<name>A0A4V0YFS3_9MICO</name>
<accession>A0A4V0YFS3</accession>
<organism evidence="1 2">
    <name type="scientific">Xylanimonas protaetiae</name>
    <dbReference type="NCBI Taxonomy" id="2509457"/>
    <lineage>
        <taxon>Bacteria</taxon>
        <taxon>Bacillati</taxon>
        <taxon>Actinomycetota</taxon>
        <taxon>Actinomycetes</taxon>
        <taxon>Micrococcales</taxon>
        <taxon>Promicromonosporaceae</taxon>
        <taxon>Xylanimonas</taxon>
    </lineage>
</organism>
<gene>
    <name evidence="1" type="ORF">ET471_00515</name>
</gene>
<evidence type="ECO:0000313" key="2">
    <source>
        <dbReference type="Proteomes" id="UP000292118"/>
    </source>
</evidence>
<dbReference type="Gene3D" id="3.40.109.10">
    <property type="entry name" value="NADH Oxidase"/>
    <property type="match status" value="1"/>
</dbReference>
<dbReference type="AlphaFoldDB" id="A0A4V0YFS3"/>